<evidence type="ECO:0000313" key="2">
    <source>
        <dbReference type="Proteomes" id="UP000641932"/>
    </source>
</evidence>
<dbReference type="PANTHER" id="PTHR38009">
    <property type="entry name" value="CONSERVED HYPOTHETICAL PHAGE TAIL PROTEIN"/>
    <property type="match status" value="1"/>
</dbReference>
<keyword evidence="2" id="KW-1185">Reference proteome</keyword>
<name>A0A917ZV11_9ACTN</name>
<organism evidence="1 2">
    <name type="scientific">Wenjunlia tyrosinilytica</name>
    <dbReference type="NCBI Taxonomy" id="1544741"/>
    <lineage>
        <taxon>Bacteria</taxon>
        <taxon>Bacillati</taxon>
        <taxon>Actinomycetota</taxon>
        <taxon>Actinomycetes</taxon>
        <taxon>Kitasatosporales</taxon>
        <taxon>Streptomycetaceae</taxon>
        <taxon>Wenjunlia</taxon>
    </lineage>
</organism>
<proteinExistence type="predicted"/>
<protein>
    <submittedName>
        <fullName evidence="1">Phage tail protein</fullName>
    </submittedName>
</protein>
<reference evidence="1" key="1">
    <citation type="journal article" date="2014" name="Int. J. Syst. Evol. Microbiol.">
        <title>Complete genome sequence of Corynebacterium casei LMG S-19264T (=DSM 44701T), isolated from a smear-ripened cheese.</title>
        <authorList>
            <consortium name="US DOE Joint Genome Institute (JGI-PGF)"/>
            <person name="Walter F."/>
            <person name="Albersmeier A."/>
            <person name="Kalinowski J."/>
            <person name="Ruckert C."/>
        </authorList>
    </citation>
    <scope>NUCLEOTIDE SEQUENCE</scope>
    <source>
        <strain evidence="1">CGMCC 4.7201</strain>
    </source>
</reference>
<accession>A0A917ZV11</accession>
<gene>
    <name evidence="1" type="ORF">GCM10012280_49450</name>
</gene>
<dbReference type="NCBIfam" id="TIGR02241">
    <property type="entry name" value="conserved hypothetical phage tail region protein"/>
    <property type="match status" value="1"/>
</dbReference>
<dbReference type="InterPro" id="IPR010667">
    <property type="entry name" value="Phage_T4_Gp19"/>
</dbReference>
<dbReference type="EMBL" id="BMMS01000023">
    <property type="protein sequence ID" value="GGO94473.1"/>
    <property type="molecule type" value="Genomic_DNA"/>
</dbReference>
<dbReference type="AlphaFoldDB" id="A0A917ZV11"/>
<comment type="caution">
    <text evidence="1">The sequence shown here is derived from an EMBL/GenBank/DDBJ whole genome shotgun (WGS) entry which is preliminary data.</text>
</comment>
<dbReference type="PANTHER" id="PTHR38009:SF1">
    <property type="entry name" value="CONSERVED HYPOTHETICAL PHAGE TAIL PROTEIN"/>
    <property type="match status" value="1"/>
</dbReference>
<sequence>MATGSRVDPYRNFNFLVELDGITQAGFTDVSGFGASTDPVEYREGGDNTANRKLPGQTKYPNITLKWGLTDSRELYDWYRDVTKGVVVRRNGSIILNDLAGQEVVRWNFFDAWPTKWDGADFSAKGTEVAIETLELAHERVERA</sequence>
<reference evidence="1" key="2">
    <citation type="submission" date="2020-09" db="EMBL/GenBank/DDBJ databases">
        <authorList>
            <person name="Sun Q."/>
            <person name="Zhou Y."/>
        </authorList>
    </citation>
    <scope>NUCLEOTIDE SEQUENCE</scope>
    <source>
        <strain evidence="1">CGMCC 4.7201</strain>
    </source>
</reference>
<dbReference type="GO" id="GO:0005198">
    <property type="term" value="F:structural molecule activity"/>
    <property type="evidence" value="ECO:0007669"/>
    <property type="project" value="InterPro"/>
</dbReference>
<dbReference type="Pfam" id="PF06841">
    <property type="entry name" value="Phage_T4_gp19"/>
    <property type="match status" value="1"/>
</dbReference>
<dbReference type="Proteomes" id="UP000641932">
    <property type="component" value="Unassembled WGS sequence"/>
</dbReference>
<dbReference type="InterPro" id="IPR011747">
    <property type="entry name" value="CHP02241"/>
</dbReference>
<dbReference type="RefSeq" id="WP_189133997.1">
    <property type="nucleotide sequence ID" value="NZ_BMMS01000023.1"/>
</dbReference>
<evidence type="ECO:0000313" key="1">
    <source>
        <dbReference type="EMBL" id="GGO94473.1"/>
    </source>
</evidence>